<keyword evidence="2" id="KW-1015">Disulfide bond</keyword>
<protein>
    <recommendedName>
        <fullName evidence="5">NELL2-like EGF domain-containing protein</fullName>
    </recommendedName>
</protein>
<dbReference type="OMA" id="EDQICIR"/>
<keyword evidence="4" id="KW-1133">Transmembrane helix</keyword>
<proteinExistence type="predicted"/>
<accession>A0A0D9QQ85</accession>
<feature type="compositionally biased region" description="Basic and acidic residues" evidence="3">
    <location>
        <begin position="172"/>
        <end position="209"/>
    </location>
</feature>
<feature type="compositionally biased region" description="Basic and acidic residues" evidence="3">
    <location>
        <begin position="110"/>
        <end position="162"/>
    </location>
</feature>
<evidence type="ECO:0000256" key="4">
    <source>
        <dbReference type="SAM" id="Phobius"/>
    </source>
</evidence>
<evidence type="ECO:0000256" key="3">
    <source>
        <dbReference type="SAM" id="MobiDB-lite"/>
    </source>
</evidence>
<dbReference type="Proteomes" id="UP000054561">
    <property type="component" value="Unassembled WGS sequence"/>
</dbReference>
<gene>
    <name evidence="6" type="ORF">AK88_01366</name>
</gene>
<dbReference type="EMBL" id="KQ001655">
    <property type="protein sequence ID" value="KJP89073.1"/>
    <property type="molecule type" value="Genomic_DNA"/>
</dbReference>
<dbReference type="Pfam" id="PF12947">
    <property type="entry name" value="EGF_3"/>
    <property type="match status" value="1"/>
</dbReference>
<keyword evidence="7" id="KW-1185">Reference proteome</keyword>
<keyword evidence="1" id="KW-0245">EGF-like domain</keyword>
<dbReference type="GeneID" id="24266680"/>
<dbReference type="VEuPathDB" id="PlasmoDB:AK88_01366"/>
<feature type="transmembrane region" description="Helical" evidence="4">
    <location>
        <begin position="302"/>
        <end position="321"/>
    </location>
</feature>
<dbReference type="RefSeq" id="XP_012334424.1">
    <property type="nucleotide sequence ID" value="XM_012479001.1"/>
</dbReference>
<feature type="compositionally biased region" description="Low complexity" evidence="3">
    <location>
        <begin position="76"/>
        <end position="86"/>
    </location>
</feature>
<feature type="region of interest" description="Disordered" evidence="3">
    <location>
        <begin position="28"/>
        <end position="222"/>
    </location>
</feature>
<dbReference type="SUPFAM" id="SSF57196">
    <property type="entry name" value="EGF/Laminin"/>
    <property type="match status" value="1"/>
</dbReference>
<dbReference type="OrthoDB" id="10045365at2759"/>
<dbReference type="InterPro" id="IPR024731">
    <property type="entry name" value="NELL2-like_EGF"/>
</dbReference>
<reference evidence="6 7" key="1">
    <citation type="submission" date="2014-03" db="EMBL/GenBank/DDBJ databases">
        <title>The Genome Sequence of Plasmodium fragile nilgiri.</title>
        <authorList>
            <consortium name="The Broad Institute Genomics Platform"/>
            <consortium name="The Broad Institute Genome Sequencing Center for Infectious Disease"/>
            <person name="Neafsey D."/>
            <person name="Duraisingh M."/>
            <person name="Young S.K."/>
            <person name="Zeng Q."/>
            <person name="Gargeya S."/>
            <person name="Abouelleil A."/>
            <person name="Alvarado L."/>
            <person name="Chapman S.B."/>
            <person name="Gainer-Dewar J."/>
            <person name="Goldberg J."/>
            <person name="Griggs A."/>
            <person name="Gujja S."/>
            <person name="Hansen M."/>
            <person name="Howarth C."/>
            <person name="Imamovic A."/>
            <person name="Larimer J."/>
            <person name="Pearson M."/>
            <person name="Poon T.W."/>
            <person name="Priest M."/>
            <person name="Roberts A."/>
            <person name="Saif S."/>
            <person name="Shea T."/>
            <person name="Sykes S."/>
            <person name="Wortman J."/>
            <person name="Nusbaum C."/>
            <person name="Birren B."/>
        </authorList>
    </citation>
    <scope>NUCLEOTIDE SEQUENCE [LARGE SCALE GENOMIC DNA]</scope>
    <source>
        <strain evidence="7">nilgiri</strain>
    </source>
</reference>
<evidence type="ECO:0000256" key="1">
    <source>
        <dbReference type="ARBA" id="ARBA00022536"/>
    </source>
</evidence>
<feature type="non-terminal residue" evidence="6">
    <location>
        <position position="1"/>
    </location>
</feature>
<feature type="domain" description="NELL2-like EGF" evidence="5">
    <location>
        <begin position="259"/>
        <end position="289"/>
    </location>
</feature>
<evidence type="ECO:0000313" key="6">
    <source>
        <dbReference type="EMBL" id="KJP89073.1"/>
    </source>
</evidence>
<sequence length="322" mass="35397">YHSQRPLQVSFSIQQNAHLETQTNRLLSENGMNDHVMKKERKLQRPSSCNCKVGNINRGSPSETSAEKVEQNGKANENSNSNTTNTDQPKGEDESASQEGEIKALSSEGNHTEGSKTNEDEEGKKEDNKENGEGGEKESGNESGDKDESAHKEEKNTEENKNLESTQADAEVSEHKHDDVSAEESKDSPDGENTKEGTPDNHPNEKNPEDAANGDKQYHLDNLNDKVPHYSALRNNRVEKGITDTMVLNEIIGDNTKSCSVNNGGCAEDQICIRMDNIGIKCICKEGHLLGDRCILMEASSFGSFFSATLSVLLALLWMCLN</sequence>
<organism evidence="6 7">
    <name type="scientific">Plasmodium fragile</name>
    <dbReference type="NCBI Taxonomy" id="5857"/>
    <lineage>
        <taxon>Eukaryota</taxon>
        <taxon>Sar</taxon>
        <taxon>Alveolata</taxon>
        <taxon>Apicomplexa</taxon>
        <taxon>Aconoidasida</taxon>
        <taxon>Haemosporida</taxon>
        <taxon>Plasmodiidae</taxon>
        <taxon>Plasmodium</taxon>
        <taxon>Plasmodium (Plasmodium)</taxon>
    </lineage>
</organism>
<keyword evidence="4" id="KW-0472">Membrane</keyword>
<name>A0A0D9QQ85_PLAFR</name>
<evidence type="ECO:0000259" key="5">
    <source>
        <dbReference type="Pfam" id="PF12947"/>
    </source>
</evidence>
<keyword evidence="4" id="KW-0812">Transmembrane</keyword>
<evidence type="ECO:0000313" key="7">
    <source>
        <dbReference type="Proteomes" id="UP000054561"/>
    </source>
</evidence>
<evidence type="ECO:0000256" key="2">
    <source>
        <dbReference type="ARBA" id="ARBA00023157"/>
    </source>
</evidence>
<dbReference type="AlphaFoldDB" id="A0A0D9QQ85"/>